<dbReference type="AlphaFoldDB" id="A0A8S4RIJ6"/>
<protein>
    <submittedName>
        <fullName evidence="2">Jg19496 protein</fullName>
    </submittedName>
</protein>
<name>A0A8S4RIJ6_9NEOP</name>
<gene>
    <name evidence="2" type="primary">jg19496</name>
    <name evidence="2" type="ORF">PAEG_LOCUS13161</name>
</gene>
<evidence type="ECO:0000313" key="3">
    <source>
        <dbReference type="Proteomes" id="UP000838756"/>
    </source>
</evidence>
<dbReference type="EMBL" id="CAKXAJ010025132">
    <property type="protein sequence ID" value="CAH2235519.1"/>
    <property type="molecule type" value="Genomic_DNA"/>
</dbReference>
<organism evidence="2 3">
    <name type="scientific">Pararge aegeria aegeria</name>
    <dbReference type="NCBI Taxonomy" id="348720"/>
    <lineage>
        <taxon>Eukaryota</taxon>
        <taxon>Metazoa</taxon>
        <taxon>Ecdysozoa</taxon>
        <taxon>Arthropoda</taxon>
        <taxon>Hexapoda</taxon>
        <taxon>Insecta</taxon>
        <taxon>Pterygota</taxon>
        <taxon>Neoptera</taxon>
        <taxon>Endopterygota</taxon>
        <taxon>Lepidoptera</taxon>
        <taxon>Glossata</taxon>
        <taxon>Ditrysia</taxon>
        <taxon>Papilionoidea</taxon>
        <taxon>Nymphalidae</taxon>
        <taxon>Satyrinae</taxon>
        <taxon>Satyrini</taxon>
        <taxon>Parargina</taxon>
        <taxon>Pararge</taxon>
    </lineage>
</organism>
<evidence type="ECO:0000313" key="2">
    <source>
        <dbReference type="EMBL" id="CAH2235519.1"/>
    </source>
</evidence>
<sequence length="134" mass="14882">MDCAHATDVSRCWCGDRALESAVLPLHELINIKRLARSRWIQVAQNRNADDDNANWLKCRQLEHSKCTALSRLRRVPAAKDARIGAVVPPPGESGYGNYNRCATCPLGRDGTTSHDKSRDQTRLSGRKLDANLS</sequence>
<keyword evidence="3" id="KW-1185">Reference proteome</keyword>
<feature type="compositionally biased region" description="Basic and acidic residues" evidence="1">
    <location>
        <begin position="112"/>
        <end position="134"/>
    </location>
</feature>
<evidence type="ECO:0000256" key="1">
    <source>
        <dbReference type="SAM" id="MobiDB-lite"/>
    </source>
</evidence>
<dbReference type="Proteomes" id="UP000838756">
    <property type="component" value="Unassembled WGS sequence"/>
</dbReference>
<comment type="caution">
    <text evidence="2">The sequence shown here is derived from an EMBL/GenBank/DDBJ whole genome shotgun (WGS) entry which is preliminary data.</text>
</comment>
<accession>A0A8S4RIJ6</accession>
<proteinExistence type="predicted"/>
<reference evidence="2" key="1">
    <citation type="submission" date="2022-03" db="EMBL/GenBank/DDBJ databases">
        <authorList>
            <person name="Lindestad O."/>
        </authorList>
    </citation>
    <scope>NUCLEOTIDE SEQUENCE</scope>
</reference>
<feature type="region of interest" description="Disordered" evidence="1">
    <location>
        <begin position="106"/>
        <end position="134"/>
    </location>
</feature>